<evidence type="ECO:0000256" key="4">
    <source>
        <dbReference type="ARBA" id="ARBA00022989"/>
    </source>
</evidence>
<dbReference type="FunFam" id="1.20.1250.20:FF:000065">
    <property type="entry name" value="Putative MFS pantothenate transporter"/>
    <property type="match status" value="1"/>
</dbReference>
<dbReference type="AlphaFoldDB" id="A0A427YFU7"/>
<feature type="transmembrane region" description="Helical" evidence="7">
    <location>
        <begin position="361"/>
        <end position="382"/>
    </location>
</feature>
<dbReference type="SUPFAM" id="SSF103473">
    <property type="entry name" value="MFS general substrate transporter"/>
    <property type="match status" value="1"/>
</dbReference>
<name>A0A427YFU7_9TREE</name>
<dbReference type="Gene3D" id="1.20.1250.20">
    <property type="entry name" value="MFS general substrate transporter like domains"/>
    <property type="match status" value="2"/>
</dbReference>
<protein>
    <recommendedName>
        <fullName evidence="10">Major facilitator superfamily (MFS) profile domain-containing protein</fullName>
    </recommendedName>
</protein>
<gene>
    <name evidence="8" type="ORF">EHS25_001954</name>
</gene>
<feature type="transmembrane region" description="Helical" evidence="7">
    <location>
        <begin position="335"/>
        <end position="354"/>
    </location>
</feature>
<dbReference type="PANTHER" id="PTHR43791:SF39">
    <property type="entry name" value="TRANSPORTER LIZ1_SEO1, PUTATIVE (AFU_ORTHOLOGUE AFUA_3G00980)-RELATED"/>
    <property type="match status" value="1"/>
</dbReference>
<feature type="transmembrane region" description="Helical" evidence="7">
    <location>
        <begin position="296"/>
        <end position="315"/>
    </location>
</feature>
<reference evidence="8 9" key="1">
    <citation type="submission" date="2018-11" db="EMBL/GenBank/DDBJ databases">
        <title>Genome sequence of Saitozyma podzolica DSM 27192.</title>
        <authorList>
            <person name="Aliyu H."/>
            <person name="Gorte O."/>
            <person name="Ochsenreither K."/>
        </authorList>
    </citation>
    <scope>NUCLEOTIDE SEQUENCE [LARGE SCALE GENOMIC DNA]</scope>
    <source>
        <strain evidence="8 9">DSM 27192</strain>
    </source>
</reference>
<keyword evidence="4 7" id="KW-1133">Transmembrane helix</keyword>
<evidence type="ECO:0000256" key="1">
    <source>
        <dbReference type="ARBA" id="ARBA00004141"/>
    </source>
</evidence>
<feature type="transmembrane region" description="Helical" evidence="7">
    <location>
        <begin position="456"/>
        <end position="474"/>
    </location>
</feature>
<evidence type="ECO:0000313" key="8">
    <source>
        <dbReference type="EMBL" id="RSH89968.1"/>
    </source>
</evidence>
<feature type="transmembrane region" description="Helical" evidence="7">
    <location>
        <begin position="419"/>
        <end position="436"/>
    </location>
</feature>
<dbReference type="GO" id="GO:0016020">
    <property type="term" value="C:membrane"/>
    <property type="evidence" value="ECO:0007669"/>
    <property type="project" value="UniProtKB-SubCell"/>
</dbReference>
<dbReference type="OrthoDB" id="3639251at2759"/>
<feature type="transmembrane region" description="Helical" evidence="7">
    <location>
        <begin position="388"/>
        <end position="407"/>
    </location>
</feature>
<evidence type="ECO:0000256" key="7">
    <source>
        <dbReference type="SAM" id="Phobius"/>
    </source>
</evidence>
<feature type="transmembrane region" description="Helical" evidence="7">
    <location>
        <begin position="226"/>
        <end position="248"/>
    </location>
</feature>
<proteinExistence type="inferred from homology"/>
<evidence type="ECO:0000256" key="5">
    <source>
        <dbReference type="ARBA" id="ARBA00023136"/>
    </source>
</evidence>
<dbReference type="PANTHER" id="PTHR43791">
    <property type="entry name" value="PERMEASE-RELATED"/>
    <property type="match status" value="1"/>
</dbReference>
<feature type="transmembrane region" description="Helical" evidence="7">
    <location>
        <begin position="157"/>
        <end position="180"/>
    </location>
</feature>
<keyword evidence="2" id="KW-0813">Transport</keyword>
<organism evidence="8 9">
    <name type="scientific">Saitozyma podzolica</name>
    <dbReference type="NCBI Taxonomy" id="1890683"/>
    <lineage>
        <taxon>Eukaryota</taxon>
        <taxon>Fungi</taxon>
        <taxon>Dikarya</taxon>
        <taxon>Basidiomycota</taxon>
        <taxon>Agaricomycotina</taxon>
        <taxon>Tremellomycetes</taxon>
        <taxon>Tremellales</taxon>
        <taxon>Trimorphomycetaceae</taxon>
        <taxon>Saitozyma</taxon>
    </lineage>
</organism>
<comment type="subcellular location">
    <subcellularLocation>
        <location evidence="1">Membrane</location>
        <topology evidence="1">Multi-pass membrane protein</topology>
    </subcellularLocation>
</comment>
<feature type="transmembrane region" description="Helical" evidence="7">
    <location>
        <begin position="192"/>
        <end position="214"/>
    </location>
</feature>
<keyword evidence="9" id="KW-1185">Reference proteome</keyword>
<dbReference type="Proteomes" id="UP000279259">
    <property type="component" value="Unassembled WGS sequence"/>
</dbReference>
<dbReference type="InterPro" id="IPR011701">
    <property type="entry name" value="MFS"/>
</dbReference>
<feature type="transmembrane region" description="Helical" evidence="7">
    <location>
        <begin position="132"/>
        <end position="151"/>
    </location>
</feature>
<accession>A0A427YFU7</accession>
<dbReference type="EMBL" id="RSCD01000012">
    <property type="protein sequence ID" value="RSH89968.1"/>
    <property type="molecule type" value="Genomic_DNA"/>
</dbReference>
<feature type="transmembrane region" description="Helical" evidence="7">
    <location>
        <begin position="103"/>
        <end position="125"/>
    </location>
</feature>
<sequence>MSKGVLAPVTNDATLSYPAGGGVVAPVRQHSTNGWWQRFVSWIWDRDYYEKSNAERKLVHKLDCAILSCIAFGYWMKYIDQTNLNNAYVSGMKDDLGIKGNEYTYMTIIYNAVYCVLQIPASMLASKIRPSILLASCEIGGMAFTFAQAGARSTEQMYAFRFFVAFFEAPFQPAAILLMGSWYKPSELAKRVSIWLISGTAGQAFSGYLQVAIYKTLDVKAGLPGWRWLYIICGLMTLPCGIACLCFLPDFSANTKVWFLTEEEKVLAQARCALQGTKPSTGVIDRQTFKRIITRWHFWVLVPTYVVYAWSVQSYNYFNTFLLLSGYSVSLRNVLPSTAYVIGIPFQFLWGYLSDRFESRLAFLLGPLLWGLVPTGILAFNGPTAAKLFAFMVDETYFVTHVFFAWVNELCKDDAEERAFLIAATNCLFYAFNAWLPTVVFLQTQGPRWSKGFPTLFGANIIACFCFVLIWYLARRQKRAESRIETTADIDLENRAAKVLATDADEKFKA</sequence>
<dbReference type="GO" id="GO:0022857">
    <property type="term" value="F:transmembrane transporter activity"/>
    <property type="evidence" value="ECO:0007669"/>
    <property type="project" value="InterPro"/>
</dbReference>
<dbReference type="Pfam" id="PF07690">
    <property type="entry name" value="MFS_1"/>
    <property type="match status" value="1"/>
</dbReference>
<keyword evidence="5 7" id="KW-0472">Membrane</keyword>
<keyword evidence="3 7" id="KW-0812">Transmembrane</keyword>
<dbReference type="InterPro" id="IPR036259">
    <property type="entry name" value="MFS_trans_sf"/>
</dbReference>
<evidence type="ECO:0008006" key="10">
    <source>
        <dbReference type="Google" id="ProtNLM"/>
    </source>
</evidence>
<evidence type="ECO:0000256" key="3">
    <source>
        <dbReference type="ARBA" id="ARBA00022692"/>
    </source>
</evidence>
<evidence type="ECO:0000256" key="2">
    <source>
        <dbReference type="ARBA" id="ARBA00022448"/>
    </source>
</evidence>
<comment type="caution">
    <text evidence="8">The sequence shown here is derived from an EMBL/GenBank/DDBJ whole genome shotgun (WGS) entry which is preliminary data.</text>
</comment>
<evidence type="ECO:0000256" key="6">
    <source>
        <dbReference type="ARBA" id="ARBA00037968"/>
    </source>
</evidence>
<evidence type="ECO:0000313" key="9">
    <source>
        <dbReference type="Proteomes" id="UP000279259"/>
    </source>
</evidence>
<comment type="similarity">
    <text evidence="6">Belongs to the major facilitator superfamily. Allantoate permease family.</text>
</comment>